<evidence type="ECO:0000259" key="10">
    <source>
        <dbReference type="Pfam" id="PF12842"/>
    </source>
</evidence>
<name>A0A9P6B7L4_9AGAM</name>
<feature type="domain" description="CCR4-NOT transcription complex subunit 1 HEAT repeat" evidence="13">
    <location>
        <begin position="478"/>
        <end position="622"/>
    </location>
</feature>
<feature type="domain" description="CCR4-NOT transcription complex subunit 1 TTP binding" evidence="12">
    <location>
        <begin position="666"/>
        <end position="825"/>
    </location>
</feature>
<dbReference type="PANTHER" id="PTHR13162:SF8">
    <property type="entry name" value="CCR4-NOT TRANSCRIPTION COMPLEX SUBUNIT 1"/>
    <property type="match status" value="1"/>
</dbReference>
<sequence length="2130" mass="238113">MSSFSSTRESSSLLTIVKAQIVFLLSTLTEDRYERNQAEIRSLSEQHGVETYLHFIRRLIAASQARLSSTTAPAAFDTSSALTFRLLVQETQRLSRDPFLADRFRDAIDKGEGDIFRHFDLVRFSDRVGLRPLERLILASSIISTSTIRRELAAQASSIIRVNFDEAVLAICKHPSFDHDDISPSQLAKLLSHLLSDPPPDSPVLDPSQRVALIVAAQAKYGLDIMAPILQKIFPTLSLAPGTSLVQTLCQLGPDLTSDPDTVLALLRRFGVSENIPPRETQVVEILSTLARYASDGTALCDVGSLVKAISSLPGSIDWCNVLLYAFDRPERSGIDTATLKLLIAILPNTPRDVENPSVFAFWKEWKNTLYQLRLLDALLSLPNDTFNLVSLPGRRIVTVDDVASASPTIKALAANVQGHTWNSLDLIETLVRLGDVESAEVKQCVHEMLDKAVKISAELVHMGLLQVSKPWGTTQQEYASKLLAMFLAGHPNHQLVFMRIWQIDPNYLTSAFRDFYAESALNITRILDVAQDLKILDSLLDVRPFGFALDVAALASRREYLNLDKWLSDHANAHGEAFTRAVLDFLDVKVNSELARQDPSVEQRTMPLNPQTITIFIRMLRACSMSPADAKYFTEIRNLSYQLHPRLMNLTPGSDAEPGLAVVGFSADVETEVETIYRRMYDGDISIDQVIEMLRESKNSSAAREKEIFACTLHSLFDEYKFFQSSYPARELAMTGYLFGSIIQYHLIDYIPLGIAIRYVLDAIRTPPETNLFTFGIEALMRFESRLLEWPPLCNTLLRIPHLHTARPDIADVVRRALARSDSTNAGDGGEHPDEKGIHLPGLEPAALAFTAIQADDMSSEPLTEPLPEESEKILFIVNNLAQNNFESKLEEMKDRFKAEQSRWFANYLVDQRVSTEPNNHQIYLRFLDGLENRILHQHVLNETLFKSSILLNADSKPVQASSERTTLKNLGSWLGAITLARNRAIKHRHLSFKDLLLEGYDGNRLLKAIPFVCKILEQCTKSTVFTPPNPWLMAVLSLLAELYHFADLRLNLKFEIEVLCKSLNVDLDKLEPTTLLRERASTADTGPPLPEFVPDIDQLPISNYDPALQPPGDAPQHSGQVLQLSSSSPTQSQQLIATHIEAIISDIPNHVTISAQLASLALSPGFKRVIQMAVERAVREIILPVVERSVTIAGISTRELVAKDFALEQDEEKMRKAAHLMVQYLAGNLALVTCKEPLRSNMVTHVRHLLTEQGYTEQVVSEQVVMLIVADNIDIACSAIEKAAKERAVADVDDAFILAYNDRRMHREQRTGQPYWDSAVALPTFAASLPEPLRPHPSALSHEQFRVYGDFDVDSRRFVGPSVHGPAPFPRNEQHALPYVNGSTLPEIHPAQGLLGHSQSLERFAQIIIELERLLDQMPPSQAASSLPANHDISLLIRQILVTASQAADREDTMLAFSQKVVQLLYKAPTQLGREVYAALLDRLCETSAQVSKEAIEWLVYAEDERKFNVPVTALLLKSNLVPIAEQDAQLAKLIMRDLKPSAINFTAGLIRDCLLGSAPYASRQHFRHSLDALGHAVQLRKGTDIAIRLLDDLQGVREGLSDESPDTAMYDRLARHYADWVRLFQRSPFPEKSFVAWVTQLTAQGILKGEEISSFFYRVCVEASVTLYSELVANGETTSAFQPVDALSRLIVLMIKYNGDAAATKVHYLTKILSIVVVVLAHFHEEAGNEFPQKPFFRLFSSLFNDLHTIEATLHGAYFQLLIALCDTFNTLQPTYFPGFAFSWISLISHRLFMPKLLLPEGRTGWSAFHRLLISLLKFLAPFIRTADLQNASRSLFRGAQRLLLVLLHDFPEFLAEYYFTICDVLPPRCIQLRNVVLSAYPPKLMLPDPHLVDMRAEMGPVPPVLSDYAIALGDGDLRAGLDLFLMGRGSPSFPGSLKERLLLPVPPSDPMADRYSLPLINALTLYVGASSVVQAKARTGTSIFISTDLGPALFLRLATDLDTEGMTPRRKPEHNIEPGSLHLGQHHLMSAIVTHLRYPSAHTQWFGSLALFLFAEVKSEKFAEVTTKVLLERFIVHRPHPWGALVTFIELLRNPKYDFWSRGFVRLAPEITTLLESVSRSIVRGL</sequence>
<dbReference type="GO" id="GO:0060090">
    <property type="term" value="F:molecular adaptor activity"/>
    <property type="evidence" value="ECO:0007669"/>
    <property type="project" value="TreeGrafter"/>
</dbReference>
<dbReference type="Pfam" id="PF16418">
    <property type="entry name" value="CNOT1_HEAT"/>
    <property type="match status" value="1"/>
</dbReference>
<dbReference type="GO" id="GO:0000932">
    <property type="term" value="C:P-body"/>
    <property type="evidence" value="ECO:0007669"/>
    <property type="project" value="TreeGrafter"/>
</dbReference>
<feature type="domain" description="CCR4-NOT transcription complex subunit 1" evidence="10">
    <location>
        <begin position="1167"/>
        <end position="1309"/>
    </location>
</feature>
<evidence type="ECO:0000259" key="13">
    <source>
        <dbReference type="Pfam" id="PF16418"/>
    </source>
</evidence>
<dbReference type="Pfam" id="PF16415">
    <property type="entry name" value="CNOT1_CAF1_bind"/>
    <property type="match status" value="1"/>
</dbReference>
<dbReference type="GO" id="GO:0030015">
    <property type="term" value="C:CCR4-NOT core complex"/>
    <property type="evidence" value="ECO:0007669"/>
    <property type="project" value="InterPro"/>
</dbReference>
<dbReference type="GO" id="GO:0017148">
    <property type="term" value="P:negative regulation of translation"/>
    <property type="evidence" value="ECO:0007669"/>
    <property type="project" value="InterPro"/>
</dbReference>
<dbReference type="Pfam" id="PF25097">
    <property type="entry name" value="ARM_Cnot1"/>
    <property type="match status" value="1"/>
</dbReference>
<dbReference type="InterPro" id="IPR038535">
    <property type="entry name" value="CNOT1_TTP_bind_sf"/>
</dbReference>
<evidence type="ECO:0000259" key="11">
    <source>
        <dbReference type="Pfam" id="PF16415"/>
    </source>
</evidence>
<dbReference type="InterPro" id="IPR032191">
    <property type="entry name" value="CNOT1_CAF1_bind"/>
</dbReference>
<dbReference type="Pfam" id="PF16417">
    <property type="entry name" value="CNOT1_TTP_bind"/>
    <property type="match status" value="1"/>
</dbReference>
<feature type="domain" description="CCR4-NOT transcription complex subunit 1 CAF1-binding" evidence="11">
    <location>
        <begin position="866"/>
        <end position="1084"/>
    </location>
</feature>
<comment type="function">
    <text evidence="6">Acts as a component of the CCR4-NOT core complex, which in the nucleus seems to be a general transcription factor, and in the cytoplasm the major mRNA deadenylase involved in mRNA turnover. The NOT protein subcomplex negatively regulates the basal and activated transcription of many genes. Preferentially affects TC-type TATA element-dependent transcription. Could directly or indirectly inhibit component(s) of the general transcription machinery.</text>
</comment>
<evidence type="ECO:0000256" key="6">
    <source>
        <dbReference type="ARBA" id="ARBA00059181"/>
    </source>
</evidence>
<comment type="subcellular location">
    <subcellularLocation>
        <location evidence="1">Nucleus</location>
    </subcellularLocation>
</comment>
<dbReference type="InterPro" id="IPR024557">
    <property type="entry name" value="CNOT1_dom_4"/>
</dbReference>
<dbReference type="OrthoDB" id="1933107at2759"/>
<evidence type="ECO:0000256" key="7">
    <source>
        <dbReference type="ARBA" id="ARBA00074459"/>
    </source>
</evidence>
<evidence type="ECO:0000259" key="9">
    <source>
        <dbReference type="Pfam" id="PF04054"/>
    </source>
</evidence>
<keyword evidence="16" id="KW-1185">Reference proteome</keyword>
<evidence type="ECO:0000313" key="15">
    <source>
        <dbReference type="EMBL" id="KAF9518882.1"/>
    </source>
</evidence>
<reference evidence="15" key="1">
    <citation type="journal article" date="2020" name="Nat. Commun.">
        <title>Large-scale genome sequencing of mycorrhizal fungi provides insights into the early evolution of symbiotic traits.</title>
        <authorList>
            <person name="Miyauchi S."/>
            <person name="Kiss E."/>
            <person name="Kuo A."/>
            <person name="Drula E."/>
            <person name="Kohler A."/>
            <person name="Sanchez-Garcia M."/>
            <person name="Morin E."/>
            <person name="Andreopoulos B."/>
            <person name="Barry K.W."/>
            <person name="Bonito G."/>
            <person name="Buee M."/>
            <person name="Carver A."/>
            <person name="Chen C."/>
            <person name="Cichocki N."/>
            <person name="Clum A."/>
            <person name="Culley D."/>
            <person name="Crous P.W."/>
            <person name="Fauchery L."/>
            <person name="Girlanda M."/>
            <person name="Hayes R.D."/>
            <person name="Keri Z."/>
            <person name="LaButti K."/>
            <person name="Lipzen A."/>
            <person name="Lombard V."/>
            <person name="Magnuson J."/>
            <person name="Maillard F."/>
            <person name="Murat C."/>
            <person name="Nolan M."/>
            <person name="Ohm R.A."/>
            <person name="Pangilinan J."/>
            <person name="Pereira M.F."/>
            <person name="Perotto S."/>
            <person name="Peter M."/>
            <person name="Pfister S."/>
            <person name="Riley R."/>
            <person name="Sitrit Y."/>
            <person name="Stielow J.B."/>
            <person name="Szollosi G."/>
            <person name="Zifcakova L."/>
            <person name="Stursova M."/>
            <person name="Spatafora J.W."/>
            <person name="Tedersoo L."/>
            <person name="Vaario L.M."/>
            <person name="Yamada A."/>
            <person name="Yan M."/>
            <person name="Wang P."/>
            <person name="Xu J."/>
            <person name="Bruns T."/>
            <person name="Baldrian P."/>
            <person name="Vilgalys R."/>
            <person name="Dunand C."/>
            <person name="Henrissat B."/>
            <person name="Grigoriev I.V."/>
            <person name="Hibbett D."/>
            <person name="Nagy L.G."/>
            <person name="Martin F.M."/>
        </authorList>
    </citation>
    <scope>NUCLEOTIDE SEQUENCE</scope>
    <source>
        <strain evidence="15">UP504</strain>
    </source>
</reference>
<dbReference type="InterPro" id="IPR032193">
    <property type="entry name" value="CNOT1_TTP_bind"/>
</dbReference>
<dbReference type="Gene3D" id="1.25.40.790">
    <property type="match status" value="1"/>
</dbReference>
<dbReference type="PANTHER" id="PTHR13162">
    <property type="entry name" value="CCR4-NOT TRANSCRIPTION COMPLEX"/>
    <property type="match status" value="1"/>
</dbReference>
<keyword evidence="3" id="KW-0805">Transcription regulation</keyword>
<evidence type="ECO:0000259" key="12">
    <source>
        <dbReference type="Pfam" id="PF16417"/>
    </source>
</evidence>
<evidence type="ECO:0000256" key="4">
    <source>
        <dbReference type="ARBA" id="ARBA00023163"/>
    </source>
</evidence>
<keyword evidence="4" id="KW-0804">Transcription</keyword>
<dbReference type="InterPro" id="IPR007196">
    <property type="entry name" value="CCR4-Not_Not1_C"/>
</dbReference>
<dbReference type="CDD" id="cd20710">
    <property type="entry name" value="NOT1_connector"/>
    <property type="match status" value="1"/>
</dbReference>
<evidence type="ECO:0000256" key="5">
    <source>
        <dbReference type="ARBA" id="ARBA00023242"/>
    </source>
</evidence>
<keyword evidence="2" id="KW-0678">Repressor</keyword>
<gene>
    <name evidence="15" type="ORF">BS47DRAFT_164646</name>
</gene>
<dbReference type="Pfam" id="PF12842">
    <property type="entry name" value="DUF3819"/>
    <property type="match status" value="1"/>
</dbReference>
<proteinExistence type="predicted"/>
<protein>
    <recommendedName>
        <fullName evidence="7">General negative regulator of transcription subunit 1</fullName>
    </recommendedName>
</protein>
<evidence type="ECO:0000313" key="16">
    <source>
        <dbReference type="Proteomes" id="UP000886523"/>
    </source>
</evidence>
<evidence type="ECO:0000259" key="14">
    <source>
        <dbReference type="Pfam" id="PF25097"/>
    </source>
</evidence>
<dbReference type="InterPro" id="IPR055454">
    <property type="entry name" value="CNOT1-like_NOT1_connector"/>
</dbReference>
<dbReference type="Proteomes" id="UP000886523">
    <property type="component" value="Unassembled WGS sequence"/>
</dbReference>
<feature type="region of interest" description="Disordered" evidence="8">
    <location>
        <begin position="1106"/>
        <end position="1127"/>
    </location>
</feature>
<feature type="domain" description="CCR4-NOT transcription complex subunit 1-like NOT1 connector" evidence="14">
    <location>
        <begin position="1412"/>
        <end position="1596"/>
    </location>
</feature>
<dbReference type="Gene3D" id="1.25.40.800">
    <property type="match status" value="1"/>
</dbReference>
<evidence type="ECO:0000256" key="8">
    <source>
        <dbReference type="SAM" id="MobiDB-lite"/>
    </source>
</evidence>
<dbReference type="Gene3D" id="1.25.40.840">
    <property type="entry name" value="CCR4-NOT transcription complex subunit 1 TTP binding domain"/>
    <property type="match status" value="1"/>
</dbReference>
<dbReference type="GO" id="GO:0000289">
    <property type="term" value="P:nuclear-transcribed mRNA poly(A) tail shortening"/>
    <property type="evidence" value="ECO:0007669"/>
    <property type="project" value="UniProtKB-ARBA"/>
</dbReference>
<feature type="domain" description="CCR4-Not complex component Not1 C-terminal" evidence="9">
    <location>
        <begin position="1748"/>
        <end position="2122"/>
    </location>
</feature>
<comment type="caution">
    <text evidence="15">The sequence shown here is derived from an EMBL/GenBank/DDBJ whole genome shotgun (WGS) entry which is preliminary data.</text>
</comment>
<evidence type="ECO:0000256" key="3">
    <source>
        <dbReference type="ARBA" id="ARBA00023015"/>
    </source>
</evidence>
<accession>A0A9P6B7L4</accession>
<dbReference type="Gene3D" id="1.25.40.180">
    <property type="match status" value="1"/>
</dbReference>
<keyword evidence="5" id="KW-0539">Nucleus</keyword>
<evidence type="ECO:0000256" key="2">
    <source>
        <dbReference type="ARBA" id="ARBA00022491"/>
    </source>
</evidence>
<dbReference type="InterPro" id="IPR032194">
    <property type="entry name" value="CNOT1_HEAT"/>
</dbReference>
<dbReference type="InterPro" id="IPR040398">
    <property type="entry name" value="Not1"/>
</dbReference>
<evidence type="ECO:0000256" key="1">
    <source>
        <dbReference type="ARBA" id="ARBA00004123"/>
    </source>
</evidence>
<dbReference type="EMBL" id="MU128921">
    <property type="protein sequence ID" value="KAF9518882.1"/>
    <property type="molecule type" value="Genomic_DNA"/>
</dbReference>
<dbReference type="FunFam" id="1.25.40.180:FF:000012">
    <property type="entry name" value="Ccr4-Not transcription complex subunit"/>
    <property type="match status" value="1"/>
</dbReference>
<organism evidence="15 16">
    <name type="scientific">Hydnum rufescens UP504</name>
    <dbReference type="NCBI Taxonomy" id="1448309"/>
    <lineage>
        <taxon>Eukaryota</taxon>
        <taxon>Fungi</taxon>
        <taxon>Dikarya</taxon>
        <taxon>Basidiomycota</taxon>
        <taxon>Agaricomycotina</taxon>
        <taxon>Agaricomycetes</taxon>
        <taxon>Cantharellales</taxon>
        <taxon>Hydnaceae</taxon>
        <taxon>Hydnum</taxon>
    </lineage>
</organism>
<dbReference type="GO" id="GO:0005634">
    <property type="term" value="C:nucleus"/>
    <property type="evidence" value="ECO:0007669"/>
    <property type="project" value="UniProtKB-SubCell"/>
</dbReference>
<dbReference type="Pfam" id="PF04054">
    <property type="entry name" value="Not1"/>
    <property type="match status" value="1"/>
</dbReference>